<protein>
    <submittedName>
        <fullName evidence="2">Uncharacterized protein</fullName>
    </submittedName>
</protein>
<organism evidence="2 3">
    <name type="scientific">Halocaridina rubra</name>
    <name type="common">Hawaiian red shrimp</name>
    <dbReference type="NCBI Taxonomy" id="373956"/>
    <lineage>
        <taxon>Eukaryota</taxon>
        <taxon>Metazoa</taxon>
        <taxon>Ecdysozoa</taxon>
        <taxon>Arthropoda</taxon>
        <taxon>Crustacea</taxon>
        <taxon>Multicrustacea</taxon>
        <taxon>Malacostraca</taxon>
        <taxon>Eumalacostraca</taxon>
        <taxon>Eucarida</taxon>
        <taxon>Decapoda</taxon>
        <taxon>Pleocyemata</taxon>
        <taxon>Caridea</taxon>
        <taxon>Atyoidea</taxon>
        <taxon>Atyidae</taxon>
        <taxon>Halocaridina</taxon>
    </lineage>
</organism>
<reference evidence="2 3" key="1">
    <citation type="submission" date="2023-11" db="EMBL/GenBank/DDBJ databases">
        <title>Halocaridina rubra genome assembly.</title>
        <authorList>
            <person name="Smith C."/>
        </authorList>
    </citation>
    <scope>NUCLEOTIDE SEQUENCE [LARGE SCALE GENOMIC DNA]</scope>
    <source>
        <strain evidence="2">EP-1</strain>
        <tissue evidence="2">Whole</tissue>
    </source>
</reference>
<feature type="region of interest" description="Disordered" evidence="1">
    <location>
        <begin position="136"/>
        <end position="155"/>
    </location>
</feature>
<keyword evidence="3" id="KW-1185">Reference proteome</keyword>
<evidence type="ECO:0000313" key="2">
    <source>
        <dbReference type="EMBL" id="KAK7080453.1"/>
    </source>
</evidence>
<comment type="caution">
    <text evidence="2">The sequence shown here is derived from an EMBL/GenBank/DDBJ whole genome shotgun (WGS) entry which is preliminary data.</text>
</comment>
<dbReference type="Proteomes" id="UP001381693">
    <property type="component" value="Unassembled WGS sequence"/>
</dbReference>
<evidence type="ECO:0000256" key="1">
    <source>
        <dbReference type="SAM" id="MobiDB-lite"/>
    </source>
</evidence>
<gene>
    <name evidence="2" type="ORF">SK128_012871</name>
</gene>
<sequence>MSRSFMIRDLLWGHDRLHEEENMGLDLSINRPSLIIQSDPGYDNKNSQQKEKRNTGSSPKLLDNDAGDDKYNPSSRFRNPLVSERNHGSKSNSHREPDAQRKDMVGENGQGNYTEQPSSASTDPCEKHLQVPLDSSSTILPLIPSTGTARPSDLLRARPPPSSPLGLGKTPFHHFLPRIASASFSGGNIRPSLRSPSDKGYSCNIALHFRGERPVYTPVPSFMSTLPRQPHPHHYLWAAQYSSLLSSLPLQ</sequence>
<feature type="compositionally biased region" description="Polar residues" evidence="1">
    <location>
        <begin position="110"/>
        <end position="122"/>
    </location>
</feature>
<dbReference type="EMBL" id="JAXCGZ010005916">
    <property type="protein sequence ID" value="KAK7080453.1"/>
    <property type="molecule type" value="Genomic_DNA"/>
</dbReference>
<accession>A0AAN9AA92</accession>
<proteinExistence type="predicted"/>
<evidence type="ECO:0000313" key="3">
    <source>
        <dbReference type="Proteomes" id="UP001381693"/>
    </source>
</evidence>
<feature type="region of interest" description="Disordered" evidence="1">
    <location>
        <begin position="36"/>
        <end position="128"/>
    </location>
</feature>
<feature type="non-terminal residue" evidence="2">
    <location>
        <position position="251"/>
    </location>
</feature>
<name>A0AAN9AA92_HALRR</name>
<dbReference type="AlphaFoldDB" id="A0AAN9AA92"/>
<feature type="compositionally biased region" description="Basic and acidic residues" evidence="1">
    <location>
        <begin position="93"/>
        <end position="105"/>
    </location>
</feature>